<proteinExistence type="predicted"/>
<accession>A0A4C1ZBQ8</accession>
<organism evidence="1 2">
    <name type="scientific">Eumeta variegata</name>
    <name type="common">Bagworm moth</name>
    <name type="synonym">Eumeta japonica</name>
    <dbReference type="NCBI Taxonomy" id="151549"/>
    <lineage>
        <taxon>Eukaryota</taxon>
        <taxon>Metazoa</taxon>
        <taxon>Ecdysozoa</taxon>
        <taxon>Arthropoda</taxon>
        <taxon>Hexapoda</taxon>
        <taxon>Insecta</taxon>
        <taxon>Pterygota</taxon>
        <taxon>Neoptera</taxon>
        <taxon>Endopterygota</taxon>
        <taxon>Lepidoptera</taxon>
        <taxon>Glossata</taxon>
        <taxon>Ditrysia</taxon>
        <taxon>Tineoidea</taxon>
        <taxon>Psychidae</taxon>
        <taxon>Oiketicinae</taxon>
        <taxon>Eumeta</taxon>
    </lineage>
</organism>
<evidence type="ECO:0000313" key="1">
    <source>
        <dbReference type="EMBL" id="GBP84772.1"/>
    </source>
</evidence>
<reference evidence="1 2" key="1">
    <citation type="journal article" date="2019" name="Commun. Biol.">
        <title>The bagworm genome reveals a unique fibroin gene that provides high tensile strength.</title>
        <authorList>
            <person name="Kono N."/>
            <person name="Nakamura H."/>
            <person name="Ohtoshi R."/>
            <person name="Tomita M."/>
            <person name="Numata K."/>
            <person name="Arakawa K."/>
        </authorList>
    </citation>
    <scope>NUCLEOTIDE SEQUENCE [LARGE SCALE GENOMIC DNA]</scope>
</reference>
<dbReference type="EMBL" id="BGZK01001697">
    <property type="protein sequence ID" value="GBP84772.1"/>
    <property type="molecule type" value="Genomic_DNA"/>
</dbReference>
<sequence>MEGKELWSFFARQNLRSRNPQMSQSKLHSSASGVGYYQARLLAEPITTGGERSSWDTKWKTNVLLKGRQARGDVRRDNECELSGDRRRRRRRGRCARADRCSDHAPYNIRSSKLHC</sequence>
<comment type="caution">
    <text evidence="1">The sequence shown here is derived from an EMBL/GenBank/DDBJ whole genome shotgun (WGS) entry which is preliminary data.</text>
</comment>
<name>A0A4C1ZBQ8_EUMVA</name>
<dbReference type="AlphaFoldDB" id="A0A4C1ZBQ8"/>
<keyword evidence="2" id="KW-1185">Reference proteome</keyword>
<evidence type="ECO:0000313" key="2">
    <source>
        <dbReference type="Proteomes" id="UP000299102"/>
    </source>
</evidence>
<gene>
    <name evidence="1" type="ORF">EVAR_66527_1</name>
</gene>
<protein>
    <submittedName>
        <fullName evidence="1">Uncharacterized protein</fullName>
    </submittedName>
</protein>
<dbReference type="Proteomes" id="UP000299102">
    <property type="component" value="Unassembled WGS sequence"/>
</dbReference>